<comment type="caution">
    <text evidence="8">The sequence shown here is derived from an EMBL/GenBank/DDBJ whole genome shotgun (WGS) entry which is preliminary data.</text>
</comment>
<evidence type="ECO:0000256" key="2">
    <source>
        <dbReference type="ARBA" id="ARBA00022434"/>
    </source>
</evidence>
<keyword evidence="4" id="KW-0560">Oxidoreductase</keyword>
<evidence type="ECO:0000256" key="5">
    <source>
        <dbReference type="ARBA" id="ARBA00023004"/>
    </source>
</evidence>
<comment type="similarity">
    <text evidence="1 6">Belongs to the ferritin family. Prokaryotic subfamily.</text>
</comment>
<evidence type="ECO:0000259" key="7">
    <source>
        <dbReference type="PROSITE" id="PS50905"/>
    </source>
</evidence>
<protein>
    <recommendedName>
        <fullName evidence="6">Ferritin</fullName>
        <ecNumber evidence="6">1.16.3.2</ecNumber>
    </recommendedName>
</protein>
<dbReference type="CDD" id="cd01055">
    <property type="entry name" value="Nonheme_Ferritin"/>
    <property type="match status" value="1"/>
</dbReference>
<evidence type="ECO:0000256" key="6">
    <source>
        <dbReference type="RuleBase" id="RU361145"/>
    </source>
</evidence>
<comment type="subcellular location">
    <subcellularLocation>
        <location evidence="6">Cytoplasm</location>
    </subcellularLocation>
</comment>
<dbReference type="InterPro" id="IPR009078">
    <property type="entry name" value="Ferritin-like_SF"/>
</dbReference>
<name>A0ABU6A1V0_9FLAO</name>
<dbReference type="Proteomes" id="UP001327027">
    <property type="component" value="Unassembled WGS sequence"/>
</dbReference>
<accession>A0ABU6A1V0</accession>
<comment type="function">
    <text evidence="6">Iron-storage protein.</text>
</comment>
<dbReference type="InterPro" id="IPR041719">
    <property type="entry name" value="Ferritin_prok"/>
</dbReference>
<dbReference type="EMBL" id="JAYKLX010000012">
    <property type="protein sequence ID" value="MEB3348148.1"/>
    <property type="molecule type" value="Genomic_DNA"/>
</dbReference>
<evidence type="ECO:0000313" key="9">
    <source>
        <dbReference type="Proteomes" id="UP001327027"/>
    </source>
</evidence>
<comment type="catalytic activity">
    <reaction evidence="6">
        <text>4 Fe(2+) + O2 + 6 H2O = 4 iron(III) oxide-hydroxide + 12 H(+)</text>
        <dbReference type="Rhea" id="RHEA:11972"/>
        <dbReference type="ChEBI" id="CHEBI:15377"/>
        <dbReference type="ChEBI" id="CHEBI:15378"/>
        <dbReference type="ChEBI" id="CHEBI:15379"/>
        <dbReference type="ChEBI" id="CHEBI:29033"/>
        <dbReference type="ChEBI" id="CHEBI:78619"/>
        <dbReference type="EC" id="1.16.3.2"/>
    </reaction>
</comment>
<dbReference type="Pfam" id="PF00210">
    <property type="entry name" value="Ferritin"/>
    <property type="match status" value="1"/>
</dbReference>
<sequence length="190" mass="21966">MATRFTAVFSLILYNNIKKFTMENIARQQISINLEVMDMLNQQIAKEQHSSSVYLAMASWCDQKGLSRSASFFYKQSLEEREHMMKIFKFINDCGGAAHSPEVSNIAHEYASLKEIFELALQQEIAITQSIYKIVAACRKVNDFGAENFLQWFVEEQMEEEQSIRDILDMMELMGDDAALKLIDERIPKE</sequence>
<evidence type="ECO:0000313" key="8">
    <source>
        <dbReference type="EMBL" id="MEB3348148.1"/>
    </source>
</evidence>
<dbReference type="SUPFAM" id="SSF47240">
    <property type="entry name" value="Ferritin-like"/>
    <property type="match status" value="1"/>
</dbReference>
<evidence type="ECO:0000256" key="3">
    <source>
        <dbReference type="ARBA" id="ARBA00022723"/>
    </source>
</evidence>
<evidence type="ECO:0000256" key="1">
    <source>
        <dbReference type="ARBA" id="ARBA00006950"/>
    </source>
</evidence>
<dbReference type="InterPro" id="IPR008331">
    <property type="entry name" value="Ferritin_DPS_dom"/>
</dbReference>
<dbReference type="RefSeq" id="WP_324182172.1">
    <property type="nucleotide sequence ID" value="NZ_BAABAW010000018.1"/>
</dbReference>
<keyword evidence="6" id="KW-0963">Cytoplasm</keyword>
<evidence type="ECO:0000256" key="4">
    <source>
        <dbReference type="ARBA" id="ARBA00023002"/>
    </source>
</evidence>
<organism evidence="8 9">
    <name type="scientific">Aquimarina gracilis</name>
    <dbReference type="NCBI Taxonomy" id="874422"/>
    <lineage>
        <taxon>Bacteria</taxon>
        <taxon>Pseudomonadati</taxon>
        <taxon>Bacteroidota</taxon>
        <taxon>Flavobacteriia</taxon>
        <taxon>Flavobacteriales</taxon>
        <taxon>Flavobacteriaceae</taxon>
        <taxon>Aquimarina</taxon>
    </lineage>
</organism>
<dbReference type="InterPro" id="IPR009040">
    <property type="entry name" value="Ferritin-like_diiron"/>
</dbReference>
<keyword evidence="9" id="KW-1185">Reference proteome</keyword>
<dbReference type="EC" id="1.16.3.2" evidence="6"/>
<keyword evidence="2 6" id="KW-0409">Iron storage</keyword>
<feature type="domain" description="Ferritin-like diiron" evidence="7">
    <location>
        <begin position="30"/>
        <end position="175"/>
    </location>
</feature>
<reference evidence="8 9" key="1">
    <citation type="journal article" date="2013" name="Int. J. Syst. Evol. Microbiol.">
        <title>Aquimarina gracilis sp. nov., isolated from the gut microflora of a mussel, Mytilus coruscus, and emended description of Aquimarina spongiae.</title>
        <authorList>
            <person name="Park S.C."/>
            <person name="Choe H.N."/>
            <person name="Baik K.S."/>
            <person name="Seong C.N."/>
        </authorList>
    </citation>
    <scope>NUCLEOTIDE SEQUENCE [LARGE SCALE GENOMIC DNA]</scope>
    <source>
        <strain evidence="8 9">PSC32</strain>
    </source>
</reference>
<proteinExistence type="inferred from homology"/>
<gene>
    <name evidence="8" type="ORF">U6A24_21910</name>
</gene>
<dbReference type="PANTHER" id="PTHR11431">
    <property type="entry name" value="FERRITIN"/>
    <property type="match status" value="1"/>
</dbReference>
<dbReference type="InterPro" id="IPR012347">
    <property type="entry name" value="Ferritin-like"/>
</dbReference>
<keyword evidence="5 6" id="KW-0408">Iron</keyword>
<dbReference type="InterPro" id="IPR001519">
    <property type="entry name" value="Ferritin"/>
</dbReference>
<dbReference type="PANTHER" id="PTHR11431:SF127">
    <property type="entry name" value="BACTERIAL NON-HEME FERRITIN"/>
    <property type="match status" value="1"/>
</dbReference>
<dbReference type="Gene3D" id="1.20.1260.10">
    <property type="match status" value="1"/>
</dbReference>
<keyword evidence="3 6" id="KW-0479">Metal-binding</keyword>
<dbReference type="PROSITE" id="PS50905">
    <property type="entry name" value="FERRITIN_LIKE"/>
    <property type="match status" value="1"/>
</dbReference>